<reference evidence="3 4" key="1">
    <citation type="submission" date="2020-08" db="EMBL/GenBank/DDBJ databases">
        <title>Genomic Encyclopedia of Type Strains, Phase III (KMG-III): the genomes of soil and plant-associated and newly described type strains.</title>
        <authorList>
            <person name="Whitman W."/>
        </authorList>
    </citation>
    <scope>NUCLEOTIDE SEQUENCE [LARGE SCALE GENOMIC DNA]</scope>
    <source>
        <strain evidence="3 4">CECT 8075</strain>
    </source>
</reference>
<dbReference type="AlphaFoldDB" id="A0A7W5H7P9"/>
<name>A0A7W5H7P9_9BACT</name>
<protein>
    <submittedName>
        <fullName evidence="3">Uncharacterized protein</fullName>
    </submittedName>
</protein>
<evidence type="ECO:0000313" key="3">
    <source>
        <dbReference type="EMBL" id="MBB3208176.1"/>
    </source>
</evidence>
<comment type="caution">
    <text evidence="3">The sequence shown here is derived from an EMBL/GenBank/DDBJ whole genome shotgun (WGS) entry which is preliminary data.</text>
</comment>
<proteinExistence type="predicted"/>
<dbReference type="RefSeq" id="WP_246420143.1">
    <property type="nucleotide sequence ID" value="NZ_JACHXU010000014.1"/>
</dbReference>
<keyword evidence="4" id="KW-1185">Reference proteome</keyword>
<dbReference type="Proteomes" id="UP000536179">
    <property type="component" value="Unassembled WGS sequence"/>
</dbReference>
<feature type="region of interest" description="Disordered" evidence="1">
    <location>
        <begin position="61"/>
        <end position="80"/>
    </location>
</feature>
<sequence>MTMNGFPKPPLVAPNLIAEGVFSSINWLWVIGAVVAACIITSAMGRRQTRLTELLRVHVKKHKDANMPPEPANETEDSPQ</sequence>
<keyword evidence="2" id="KW-0472">Membrane</keyword>
<keyword evidence="2" id="KW-0812">Transmembrane</keyword>
<gene>
    <name evidence="3" type="ORF">FHS27_004003</name>
</gene>
<keyword evidence="2" id="KW-1133">Transmembrane helix</keyword>
<feature type="transmembrane region" description="Helical" evidence="2">
    <location>
        <begin position="20"/>
        <end position="40"/>
    </location>
</feature>
<evidence type="ECO:0000313" key="4">
    <source>
        <dbReference type="Proteomes" id="UP000536179"/>
    </source>
</evidence>
<accession>A0A7W5H7P9</accession>
<evidence type="ECO:0000256" key="2">
    <source>
        <dbReference type="SAM" id="Phobius"/>
    </source>
</evidence>
<evidence type="ECO:0000256" key="1">
    <source>
        <dbReference type="SAM" id="MobiDB-lite"/>
    </source>
</evidence>
<dbReference type="EMBL" id="JACHXU010000014">
    <property type="protein sequence ID" value="MBB3208176.1"/>
    <property type="molecule type" value="Genomic_DNA"/>
</dbReference>
<organism evidence="3 4">
    <name type="scientific">Aporhodopirellula rubra</name>
    <dbReference type="NCBI Taxonomy" id="980271"/>
    <lineage>
        <taxon>Bacteria</taxon>
        <taxon>Pseudomonadati</taxon>
        <taxon>Planctomycetota</taxon>
        <taxon>Planctomycetia</taxon>
        <taxon>Pirellulales</taxon>
        <taxon>Pirellulaceae</taxon>
        <taxon>Aporhodopirellula</taxon>
    </lineage>
</organism>